<keyword evidence="2" id="KW-1185">Reference proteome</keyword>
<reference evidence="1" key="1">
    <citation type="submission" date="2025-08" db="UniProtKB">
        <authorList>
            <consortium name="Ensembl"/>
        </authorList>
    </citation>
    <scope>IDENTIFICATION</scope>
</reference>
<protein>
    <submittedName>
        <fullName evidence="1">Uncharacterized protein</fullName>
    </submittedName>
</protein>
<name>A0A3Q4BZE0_MOLML</name>
<evidence type="ECO:0000313" key="1">
    <source>
        <dbReference type="Ensembl" id="ENSMMOP00000028007.1"/>
    </source>
</evidence>
<sequence length="193" mass="22156">MGCIVQYGEQFLQHLPLDRQLQWFESCVNSTCLTCLAGSHYLMWVTDLVSRYKGRISTLKHPAGATWTIGDLDDTIYKDTYRTVNGWGKFYLRDSVNMKVVGVAHGTAYPCDQLVLMTCEDQKLYAYDGEELHEVASSLEELCMEGISYPASRSYYHGEAFKNMVRAAIERNYSNQYKVLKLFTFSSYLLNMI</sequence>
<reference evidence="1" key="2">
    <citation type="submission" date="2025-09" db="UniProtKB">
        <authorList>
            <consortium name="Ensembl"/>
        </authorList>
    </citation>
    <scope>IDENTIFICATION</scope>
</reference>
<dbReference type="OMA" id="MEHIWRR"/>
<dbReference type="Ensembl" id="ENSMMOT00000028483.1">
    <property type="protein sequence ID" value="ENSMMOP00000028007.1"/>
    <property type="gene ID" value="ENSMMOG00000021163.1"/>
</dbReference>
<dbReference type="AlphaFoldDB" id="A0A3Q4BZE0"/>
<dbReference type="Proteomes" id="UP000261620">
    <property type="component" value="Unplaced"/>
</dbReference>
<dbReference type="InterPro" id="IPR003360">
    <property type="entry name" value="US22-like"/>
</dbReference>
<accession>A0A3Q4BZE0</accession>
<evidence type="ECO:0000313" key="2">
    <source>
        <dbReference type="Proteomes" id="UP000261620"/>
    </source>
</evidence>
<proteinExistence type="predicted"/>
<organism evidence="1 2">
    <name type="scientific">Mola mola</name>
    <name type="common">Ocean sunfish</name>
    <name type="synonym">Tetraodon mola</name>
    <dbReference type="NCBI Taxonomy" id="94237"/>
    <lineage>
        <taxon>Eukaryota</taxon>
        <taxon>Metazoa</taxon>
        <taxon>Chordata</taxon>
        <taxon>Craniata</taxon>
        <taxon>Vertebrata</taxon>
        <taxon>Euteleostomi</taxon>
        <taxon>Actinopterygii</taxon>
        <taxon>Neopterygii</taxon>
        <taxon>Teleostei</taxon>
        <taxon>Neoteleostei</taxon>
        <taxon>Acanthomorphata</taxon>
        <taxon>Eupercaria</taxon>
        <taxon>Tetraodontiformes</taxon>
        <taxon>Molidae</taxon>
        <taxon>Mola</taxon>
    </lineage>
</organism>
<dbReference type="Pfam" id="PF02393">
    <property type="entry name" value="US22"/>
    <property type="match status" value="1"/>
</dbReference>